<dbReference type="AlphaFoldDB" id="A0AAX4JX24"/>
<dbReference type="GeneID" id="91095540"/>
<proteinExistence type="predicted"/>
<dbReference type="Proteomes" id="UP001355207">
    <property type="component" value="Chromosome 6"/>
</dbReference>
<dbReference type="RefSeq" id="XP_066076704.1">
    <property type="nucleotide sequence ID" value="XM_066220607.1"/>
</dbReference>
<gene>
    <name evidence="1" type="ORF">L201_004870</name>
</gene>
<keyword evidence="2" id="KW-1185">Reference proteome</keyword>
<name>A0AAX4JX24_9TREE</name>
<reference evidence="1 2" key="1">
    <citation type="submission" date="2024-01" db="EMBL/GenBank/DDBJ databases">
        <title>Comparative genomics of Cryptococcus and Kwoniella reveals pathogenesis evolution and contrasting modes of karyotype evolution via chromosome fusion or intercentromeric recombination.</title>
        <authorList>
            <person name="Coelho M.A."/>
            <person name="David-Palma M."/>
            <person name="Shea T."/>
            <person name="Bowers K."/>
            <person name="McGinley-Smith S."/>
            <person name="Mohammad A.W."/>
            <person name="Gnirke A."/>
            <person name="Yurkov A.M."/>
            <person name="Nowrousian M."/>
            <person name="Sun S."/>
            <person name="Cuomo C.A."/>
            <person name="Heitman J."/>
        </authorList>
    </citation>
    <scope>NUCLEOTIDE SEQUENCE [LARGE SCALE GENOMIC DNA]</scope>
    <source>
        <strain evidence="1 2">CBS 6074</strain>
    </source>
</reference>
<accession>A0AAX4JX24</accession>
<evidence type="ECO:0000313" key="2">
    <source>
        <dbReference type="Proteomes" id="UP001355207"/>
    </source>
</evidence>
<evidence type="ECO:0000313" key="1">
    <source>
        <dbReference type="EMBL" id="WWC89941.1"/>
    </source>
</evidence>
<protein>
    <submittedName>
        <fullName evidence="1">Uncharacterized protein</fullName>
    </submittedName>
</protein>
<organism evidence="1 2">
    <name type="scientific">Kwoniella dendrophila CBS 6074</name>
    <dbReference type="NCBI Taxonomy" id="1295534"/>
    <lineage>
        <taxon>Eukaryota</taxon>
        <taxon>Fungi</taxon>
        <taxon>Dikarya</taxon>
        <taxon>Basidiomycota</taxon>
        <taxon>Agaricomycotina</taxon>
        <taxon>Tremellomycetes</taxon>
        <taxon>Tremellales</taxon>
        <taxon>Cryptococcaceae</taxon>
        <taxon>Kwoniella</taxon>
    </lineage>
</organism>
<sequence length="258" mass="30559">MTESLIIDSLPCDKVSRELMTFYPNQLEGKFMRPFLRCRKLHLTSKFMYELSNWLNLKWDTITSNRQKLKKDEKHPFVNFLLLSIPKLTEIMNDYPTYNDRQKEDFIAQRWGNEQVLRRCGISELSRKNKLEEEWNKFKWFNTSLSLIPLIPIYRKSSNVTIRNVHLSHLPYTRGQNVTVEFRSSQCEDEKEEVTIGRRSRQILAMLQPVDDPRLLNSLRDDLSWTFISAEVGENNEVEVVVKEQVTNVDISKLVFLP</sequence>
<dbReference type="EMBL" id="CP144103">
    <property type="protein sequence ID" value="WWC89941.1"/>
    <property type="molecule type" value="Genomic_DNA"/>
</dbReference>